<organism evidence="2 3">
    <name type="scientific">Hibiscus trionum</name>
    <name type="common">Flower of an hour</name>
    <dbReference type="NCBI Taxonomy" id="183268"/>
    <lineage>
        <taxon>Eukaryota</taxon>
        <taxon>Viridiplantae</taxon>
        <taxon>Streptophyta</taxon>
        <taxon>Embryophyta</taxon>
        <taxon>Tracheophyta</taxon>
        <taxon>Spermatophyta</taxon>
        <taxon>Magnoliopsida</taxon>
        <taxon>eudicotyledons</taxon>
        <taxon>Gunneridae</taxon>
        <taxon>Pentapetalae</taxon>
        <taxon>rosids</taxon>
        <taxon>malvids</taxon>
        <taxon>Malvales</taxon>
        <taxon>Malvaceae</taxon>
        <taxon>Malvoideae</taxon>
        <taxon>Hibiscus</taxon>
    </lineage>
</organism>
<gene>
    <name evidence="2" type="ORF">HRI_003846100</name>
</gene>
<dbReference type="EMBL" id="BSYR01000035">
    <property type="protein sequence ID" value="GMJ01769.1"/>
    <property type="molecule type" value="Genomic_DNA"/>
</dbReference>
<evidence type="ECO:0000256" key="1">
    <source>
        <dbReference type="SAM" id="MobiDB-lite"/>
    </source>
</evidence>
<feature type="region of interest" description="Disordered" evidence="1">
    <location>
        <begin position="1"/>
        <end position="21"/>
    </location>
</feature>
<proteinExistence type="predicted"/>
<evidence type="ECO:0000313" key="2">
    <source>
        <dbReference type="EMBL" id="GMJ01769.1"/>
    </source>
</evidence>
<accession>A0A9W7IXL4</accession>
<dbReference type="Proteomes" id="UP001165190">
    <property type="component" value="Unassembled WGS sequence"/>
</dbReference>
<dbReference type="AlphaFoldDB" id="A0A9W7IXL4"/>
<protein>
    <submittedName>
        <fullName evidence="2">Uncharacterized protein</fullName>
    </submittedName>
</protein>
<comment type="caution">
    <text evidence="2">The sequence shown here is derived from an EMBL/GenBank/DDBJ whole genome shotgun (WGS) entry which is preliminary data.</text>
</comment>
<sequence>MAKQTPSSPLKRRKATSFSDTEMDVARQLMQLCRKYSDDINGNTGSKKEKRADETNPLDEEEEEHLQPRKKRFKSIDFIYRTTQPFIIQSHQNVKKMKMMCN</sequence>
<name>A0A9W7IXL4_HIBTR</name>
<dbReference type="OrthoDB" id="1739516at2759"/>
<evidence type="ECO:0000313" key="3">
    <source>
        <dbReference type="Proteomes" id="UP001165190"/>
    </source>
</evidence>
<feature type="region of interest" description="Disordered" evidence="1">
    <location>
        <begin position="36"/>
        <end position="69"/>
    </location>
</feature>
<reference evidence="2" key="1">
    <citation type="submission" date="2023-05" db="EMBL/GenBank/DDBJ databases">
        <title>Genome and transcriptome analyses reveal genes involved in the formation of fine ridges on petal epidermal cells in Hibiscus trionum.</title>
        <authorList>
            <person name="Koshimizu S."/>
            <person name="Masuda S."/>
            <person name="Ishii T."/>
            <person name="Shirasu K."/>
            <person name="Hoshino A."/>
            <person name="Arita M."/>
        </authorList>
    </citation>
    <scope>NUCLEOTIDE SEQUENCE</scope>
    <source>
        <strain evidence="2">Hamamatsu line</strain>
    </source>
</reference>
<keyword evidence="3" id="KW-1185">Reference proteome</keyword>